<evidence type="ECO:0000313" key="3">
    <source>
        <dbReference type="Proteomes" id="UP000831532"/>
    </source>
</evidence>
<dbReference type="EMBL" id="CP063361">
    <property type="protein sequence ID" value="UOD28754.1"/>
    <property type="molecule type" value="Genomic_DNA"/>
</dbReference>
<evidence type="ECO:0000256" key="1">
    <source>
        <dbReference type="SAM" id="SignalP"/>
    </source>
</evidence>
<evidence type="ECO:0000313" key="2">
    <source>
        <dbReference type="EMBL" id="UOD28754.1"/>
    </source>
</evidence>
<keyword evidence="3" id="KW-1185">Reference proteome</keyword>
<feature type="chain" id="PRO_5046525183" evidence="1">
    <location>
        <begin position="22"/>
        <end position="107"/>
    </location>
</feature>
<dbReference type="RefSeq" id="WP_243489901.1">
    <property type="nucleotide sequence ID" value="NZ_CP063361.1"/>
</dbReference>
<organism evidence="2 3">
    <name type="scientific">Massilia violaceinigra</name>
    <dbReference type="NCBI Taxonomy" id="2045208"/>
    <lineage>
        <taxon>Bacteria</taxon>
        <taxon>Pseudomonadati</taxon>
        <taxon>Pseudomonadota</taxon>
        <taxon>Betaproteobacteria</taxon>
        <taxon>Burkholderiales</taxon>
        <taxon>Oxalobacteraceae</taxon>
        <taxon>Telluria group</taxon>
        <taxon>Massilia</taxon>
    </lineage>
</organism>
<gene>
    <name evidence="2" type="ORF">INH39_25435</name>
</gene>
<reference evidence="2 3" key="1">
    <citation type="submission" date="2020-10" db="EMBL/GenBank/DDBJ databases">
        <title>Genome analysis of Massilia species.</title>
        <authorList>
            <person name="Jung D.-H."/>
        </authorList>
    </citation>
    <scope>NUCLEOTIDE SEQUENCE [LARGE SCALE GENOMIC DNA]</scope>
    <source>
        <strain evidence="3">sipir</strain>
    </source>
</reference>
<feature type="signal peptide" evidence="1">
    <location>
        <begin position="1"/>
        <end position="21"/>
    </location>
</feature>
<sequence length="107" mass="11746">MKKYHNALAALLMAISAFAIGAEPAKLAPSSPKALGVEGGRFVFGQVSESRLDRFMLDTKTGRLWTIVIVRYKTPEGIEREYEALQPIVYKDFNGITSADPISSTPK</sequence>
<proteinExistence type="predicted"/>
<name>A0ABY4A4Z6_9BURK</name>
<accession>A0ABY4A4Z6</accession>
<protein>
    <submittedName>
        <fullName evidence="2">Uncharacterized protein</fullName>
    </submittedName>
</protein>
<dbReference type="Proteomes" id="UP000831532">
    <property type="component" value="Chromosome"/>
</dbReference>
<keyword evidence="1" id="KW-0732">Signal</keyword>